<dbReference type="CDD" id="cd17502">
    <property type="entry name" value="MFS_Azr1_MDR_like"/>
    <property type="match status" value="1"/>
</dbReference>
<feature type="transmembrane region" description="Helical" evidence="7">
    <location>
        <begin position="68"/>
        <end position="94"/>
    </location>
</feature>
<dbReference type="FunFam" id="1.20.1720.10:FF:000012">
    <property type="entry name" value="MFS toxin efflux pump (AflT)"/>
    <property type="match status" value="1"/>
</dbReference>
<dbReference type="InterPro" id="IPR036259">
    <property type="entry name" value="MFS_trans_sf"/>
</dbReference>
<name>A0A1Z1CCX4_CLAUC</name>
<feature type="transmembrane region" description="Helical" evidence="7">
    <location>
        <begin position="136"/>
        <end position="155"/>
    </location>
</feature>
<organism evidence="9">
    <name type="scientific">Cladonia uncialis subsp. uncialis</name>
    <dbReference type="NCBI Taxonomy" id="180999"/>
    <lineage>
        <taxon>Eukaryota</taxon>
        <taxon>Fungi</taxon>
        <taxon>Dikarya</taxon>
        <taxon>Ascomycota</taxon>
        <taxon>Pezizomycotina</taxon>
        <taxon>Lecanoromycetes</taxon>
        <taxon>OSLEUM clade</taxon>
        <taxon>Lecanoromycetidae</taxon>
        <taxon>Lecanorales</taxon>
        <taxon>Lecanorineae</taxon>
        <taxon>Cladoniaceae</taxon>
        <taxon>Cladonia</taxon>
    </lineage>
</organism>
<feature type="transmembrane region" description="Helical" evidence="7">
    <location>
        <begin position="193"/>
        <end position="214"/>
    </location>
</feature>
<dbReference type="PANTHER" id="PTHR23501:SF177">
    <property type="entry name" value="MAJOR FACILITATOR SUPERFAMILY (MFS) PROFILE DOMAIN-CONTAINING PROTEIN-RELATED"/>
    <property type="match status" value="1"/>
</dbReference>
<feature type="domain" description="Major facilitator superfamily (MFS) profile" evidence="8">
    <location>
        <begin position="71"/>
        <end position="559"/>
    </location>
</feature>
<reference evidence="10" key="2">
    <citation type="submission" date="2017-12" db="EMBL/GenBank/DDBJ databases">
        <title>Genome Sequencing Reveals a Rich Biosynthetic Potential.</title>
        <authorList>
            <person name="Bertrand R.L."/>
            <person name="Abdel-Hameed M.E."/>
            <person name="Sorensen J.L."/>
        </authorList>
    </citation>
    <scope>NUCLEOTIDE SEQUENCE</scope>
</reference>
<feature type="transmembrane region" description="Helical" evidence="7">
    <location>
        <begin position="334"/>
        <end position="355"/>
    </location>
</feature>
<dbReference type="GO" id="GO:0005886">
    <property type="term" value="C:plasma membrane"/>
    <property type="evidence" value="ECO:0007669"/>
    <property type="project" value="TreeGrafter"/>
</dbReference>
<dbReference type="Gene3D" id="1.20.1720.10">
    <property type="entry name" value="Multidrug resistance protein D"/>
    <property type="match status" value="1"/>
</dbReference>
<evidence type="ECO:0000259" key="8">
    <source>
        <dbReference type="PROSITE" id="PS50850"/>
    </source>
</evidence>
<feature type="compositionally biased region" description="Basic and acidic residues" evidence="6">
    <location>
        <begin position="34"/>
        <end position="54"/>
    </location>
</feature>
<dbReference type="Gene3D" id="1.20.1250.20">
    <property type="entry name" value="MFS general substrate transporter like domains"/>
    <property type="match status" value="1"/>
</dbReference>
<evidence type="ECO:0000256" key="5">
    <source>
        <dbReference type="ARBA" id="ARBA00023136"/>
    </source>
</evidence>
<protein>
    <submittedName>
        <fullName evidence="9">Putative HC-toxin efflux carrier</fullName>
    </submittedName>
</protein>
<feature type="compositionally biased region" description="Polar residues" evidence="6">
    <location>
        <begin position="1"/>
        <end position="25"/>
    </location>
</feature>
<keyword evidence="5 7" id="KW-0472">Membrane</keyword>
<feature type="transmembrane region" description="Helical" evidence="7">
    <location>
        <begin position="400"/>
        <end position="417"/>
    </location>
</feature>
<feature type="transmembrane region" description="Helical" evidence="7">
    <location>
        <begin position="161"/>
        <end position="186"/>
    </location>
</feature>
<evidence type="ECO:0000256" key="7">
    <source>
        <dbReference type="SAM" id="Phobius"/>
    </source>
</evidence>
<feature type="transmembrane region" description="Helical" evidence="7">
    <location>
        <begin position="535"/>
        <end position="556"/>
    </location>
</feature>
<dbReference type="InterPro" id="IPR011701">
    <property type="entry name" value="MFS"/>
</dbReference>
<evidence type="ECO:0000256" key="4">
    <source>
        <dbReference type="ARBA" id="ARBA00022989"/>
    </source>
</evidence>
<dbReference type="GO" id="GO:0022857">
    <property type="term" value="F:transmembrane transporter activity"/>
    <property type="evidence" value="ECO:0007669"/>
    <property type="project" value="InterPro"/>
</dbReference>
<feature type="transmembrane region" description="Helical" evidence="7">
    <location>
        <begin position="267"/>
        <end position="285"/>
    </location>
</feature>
<dbReference type="SUPFAM" id="SSF103473">
    <property type="entry name" value="MFS general substrate transporter"/>
    <property type="match status" value="1"/>
</dbReference>
<evidence type="ECO:0000256" key="2">
    <source>
        <dbReference type="ARBA" id="ARBA00022448"/>
    </source>
</evidence>
<dbReference type="EMBL" id="MG777480">
    <property type="protein sequence ID" value="AUW30859.1"/>
    <property type="molecule type" value="Genomic_DNA"/>
</dbReference>
<feature type="transmembrane region" description="Helical" evidence="7">
    <location>
        <begin position="297"/>
        <end position="314"/>
    </location>
</feature>
<accession>A0A1Z1CCX4</accession>
<feature type="transmembrane region" description="Helical" evidence="7">
    <location>
        <begin position="226"/>
        <end position="246"/>
    </location>
</feature>
<dbReference type="AlphaFoldDB" id="A0A1Z1CCX4"/>
<keyword evidence="2" id="KW-0813">Transport</keyword>
<keyword evidence="4 7" id="KW-1133">Transmembrane helix</keyword>
<sequence length="573" mass="60368">MAAAHEQSTMGETDTSEASTLNNNGEFPDAHGIGGEKEAPLKEPSDSDEAEKMEQAGTAEEYPHGIRLVLLAGASIMGVFLISLDQTIVGTAIPKITDEFGGLDDVSWYAAAYFMTFGGLEAAWGKAFKYFDLKTTFIISVLIFEVGSLICGVAPNNPALIVGRAIAGVGGAGISVGGTSIVAFSAEPKVRPVLMGFIGLTYGLASVLGPLIGGAFSDSVTWRWCFYINLPIGGLVIAVVFIFFHLPSAAKPPKISLKEKLLQLDPVGIVLAMAAIICFILSLQYGGNSHPWNSSQVIGLLVGFGVICVALVIWENFLDEYAMLLPRLFKKRALWSVAPYQFFFFGDLILLLYYLPIYFQSIRGASPIGSGVDNLPIVISVGIFCVVGGVTVAKTGHATPTMFVGAMIATIAIGLLYTLDLDTSTGKWIGYQILAGSAIAFSVQSSLNIAQANVGPEDISAVTANLYFFQTVGGAFSTSSAQAAFVNQLLAHLRVTAAGVDPALVIATGATELRNVFTPAQLPGILIAYMQGLKAAFAVGIGFSGMAFLVCFIIPWSRLPTHAPEEDTTAAGA</sequence>
<evidence type="ECO:0000256" key="1">
    <source>
        <dbReference type="ARBA" id="ARBA00004141"/>
    </source>
</evidence>
<evidence type="ECO:0000313" key="9">
    <source>
        <dbReference type="EMBL" id="ANM86673.1"/>
    </source>
</evidence>
<feature type="transmembrane region" description="Helical" evidence="7">
    <location>
        <begin position="375"/>
        <end position="393"/>
    </location>
</feature>
<proteinExistence type="predicted"/>
<comment type="subcellular location">
    <subcellularLocation>
        <location evidence="1">Membrane</location>
        <topology evidence="1">Multi-pass membrane protein</topology>
    </subcellularLocation>
</comment>
<evidence type="ECO:0000256" key="6">
    <source>
        <dbReference type="SAM" id="MobiDB-lite"/>
    </source>
</evidence>
<dbReference type="PROSITE" id="PS50850">
    <property type="entry name" value="MFS"/>
    <property type="match status" value="1"/>
</dbReference>
<dbReference type="EMBL" id="KX264290">
    <property type="protein sequence ID" value="ANM86673.1"/>
    <property type="molecule type" value="Genomic_DNA"/>
</dbReference>
<feature type="region of interest" description="Disordered" evidence="6">
    <location>
        <begin position="1"/>
        <end position="57"/>
    </location>
</feature>
<reference evidence="9" key="1">
    <citation type="submission" date="2016-05" db="EMBL/GenBank/DDBJ databases">
        <title>Lichen genome sequencing reveals its rich biosynthetic potential.</title>
        <authorList>
            <person name="Bertrand R.L."/>
            <person name="Abdel-Hameed M."/>
            <person name="Sorensen J.L."/>
        </authorList>
    </citation>
    <scope>NUCLEOTIDE SEQUENCE</scope>
</reference>
<dbReference type="InterPro" id="IPR020846">
    <property type="entry name" value="MFS_dom"/>
</dbReference>
<dbReference type="PANTHER" id="PTHR23501">
    <property type="entry name" value="MAJOR FACILITATOR SUPERFAMILY"/>
    <property type="match status" value="1"/>
</dbReference>
<keyword evidence="3 7" id="KW-0812">Transmembrane</keyword>
<evidence type="ECO:0000256" key="3">
    <source>
        <dbReference type="ARBA" id="ARBA00022692"/>
    </source>
</evidence>
<dbReference type="Pfam" id="PF07690">
    <property type="entry name" value="MFS_1"/>
    <property type="match status" value="1"/>
</dbReference>
<evidence type="ECO:0000313" key="10">
    <source>
        <dbReference type="EMBL" id="AUW30859.1"/>
    </source>
</evidence>
<dbReference type="FunFam" id="1.20.1250.20:FF:000196">
    <property type="entry name" value="MFS toxin efflux pump (AflT)"/>
    <property type="match status" value="1"/>
</dbReference>